<dbReference type="OrthoDB" id="56314at2759"/>
<protein>
    <submittedName>
        <fullName evidence="2">Uncharacterized protein</fullName>
    </submittedName>
</protein>
<feature type="region of interest" description="Disordered" evidence="1">
    <location>
        <begin position="1"/>
        <end position="251"/>
    </location>
</feature>
<evidence type="ECO:0000313" key="2">
    <source>
        <dbReference type="EMBL" id="OEU22593.1"/>
    </source>
</evidence>
<keyword evidence="3" id="KW-1185">Reference proteome</keyword>
<feature type="compositionally biased region" description="Basic residues" evidence="1">
    <location>
        <begin position="473"/>
        <end position="485"/>
    </location>
</feature>
<feature type="compositionally biased region" description="Polar residues" evidence="1">
    <location>
        <begin position="433"/>
        <end position="447"/>
    </location>
</feature>
<organism evidence="2 3">
    <name type="scientific">Fragilariopsis cylindrus CCMP1102</name>
    <dbReference type="NCBI Taxonomy" id="635003"/>
    <lineage>
        <taxon>Eukaryota</taxon>
        <taxon>Sar</taxon>
        <taxon>Stramenopiles</taxon>
        <taxon>Ochrophyta</taxon>
        <taxon>Bacillariophyta</taxon>
        <taxon>Bacillariophyceae</taxon>
        <taxon>Bacillariophycidae</taxon>
        <taxon>Bacillariales</taxon>
        <taxon>Bacillariaceae</taxon>
        <taxon>Fragilariopsis</taxon>
    </lineage>
</organism>
<reference evidence="2 3" key="1">
    <citation type="submission" date="2016-09" db="EMBL/GenBank/DDBJ databases">
        <title>Extensive genetic diversity and differential bi-allelic expression allows diatom success in the polar Southern Ocean.</title>
        <authorList>
            <consortium name="DOE Joint Genome Institute"/>
            <person name="Mock T."/>
            <person name="Otillar R.P."/>
            <person name="Strauss J."/>
            <person name="Dupont C."/>
            <person name="Frickenhaus S."/>
            <person name="Maumus F."/>
            <person name="Mcmullan M."/>
            <person name="Sanges R."/>
            <person name="Schmutz J."/>
            <person name="Toseland A."/>
            <person name="Valas R."/>
            <person name="Veluchamy A."/>
            <person name="Ward B.J."/>
            <person name="Allen A."/>
            <person name="Barry K."/>
            <person name="Falciatore A."/>
            <person name="Ferrante M."/>
            <person name="Fortunato A.E."/>
            <person name="Gloeckner G."/>
            <person name="Gruber A."/>
            <person name="Hipkin R."/>
            <person name="Janech M."/>
            <person name="Kroth P."/>
            <person name="Leese F."/>
            <person name="Lindquist E."/>
            <person name="Lyon B.R."/>
            <person name="Martin J."/>
            <person name="Mayer C."/>
            <person name="Parker M."/>
            <person name="Quesneville H."/>
            <person name="Raymond J."/>
            <person name="Uhlig C."/>
            <person name="Valentin K.U."/>
            <person name="Worden A.Z."/>
            <person name="Armbrust E.V."/>
            <person name="Bowler C."/>
            <person name="Green B."/>
            <person name="Moulton V."/>
            <person name="Van Oosterhout C."/>
            <person name="Grigoriev I."/>
        </authorList>
    </citation>
    <scope>NUCLEOTIDE SEQUENCE [LARGE SCALE GENOMIC DNA]</scope>
    <source>
        <strain evidence="2 3">CCMP1102</strain>
    </source>
</reference>
<proteinExistence type="predicted"/>
<feature type="region of interest" description="Disordered" evidence="1">
    <location>
        <begin position="385"/>
        <end position="485"/>
    </location>
</feature>
<feature type="compositionally biased region" description="Polar residues" evidence="1">
    <location>
        <begin position="62"/>
        <end position="71"/>
    </location>
</feature>
<feature type="compositionally biased region" description="Polar residues" evidence="1">
    <location>
        <begin position="131"/>
        <end position="156"/>
    </location>
</feature>
<dbReference type="KEGG" id="fcy:FRACYDRAFT_267334"/>
<feature type="compositionally biased region" description="Low complexity" evidence="1">
    <location>
        <begin position="394"/>
        <end position="408"/>
    </location>
</feature>
<feature type="compositionally biased region" description="Polar residues" evidence="1">
    <location>
        <begin position="1"/>
        <end position="11"/>
    </location>
</feature>
<feature type="compositionally biased region" description="Polar residues" evidence="1">
    <location>
        <begin position="304"/>
        <end position="319"/>
    </location>
</feature>
<dbReference type="InParanoid" id="A0A1E7FXQ2"/>
<accession>A0A1E7FXQ2</accession>
<feature type="compositionally biased region" description="Low complexity" evidence="1">
    <location>
        <begin position="99"/>
        <end position="109"/>
    </location>
</feature>
<evidence type="ECO:0000313" key="3">
    <source>
        <dbReference type="Proteomes" id="UP000095751"/>
    </source>
</evidence>
<dbReference type="Proteomes" id="UP000095751">
    <property type="component" value="Unassembled WGS sequence"/>
</dbReference>
<dbReference type="EMBL" id="KV784353">
    <property type="protein sequence ID" value="OEU22593.1"/>
    <property type="molecule type" value="Genomic_DNA"/>
</dbReference>
<sequence>MMVDQVSTTSMMMAEQRKVQRTNETSNPRERMKAMCVDEDRPRFLQRSKSMRIQNPSPPTFRRQNSSVNYHHQQHRDYQSNNSRNPSPRFLNDNVRVGNNNNNNNNNNNTHNPVFHEGSNRLPPRPPPRFSSYQPNSRPNYRSTAPIQPFQPNNSKIYPVEGSYPSSMSSRDHGRPSLQRKASGLHGRPTLQRKDSGHHGRLTLQRRASGLQGHHGRPSLQRKDSGYRYVEPRTTTSSGNPQGGDRLAQPRQQYRRSNSLPMSSLDNFVSSPSSRPQLSRANSMMYRKGPAHPSVNNRRKNRVADSNSNKFAPQKSTSISRRFDKQNVITNHDDDIWVERIIVNGISGRRTYFKSVYGNLIRKEPPTGAGAIIYLEDIIDERRQVESPKKRSLQQQPQVEIQQQQKQQQQRRQHPQVEIRQQQQQIEILPSKKLSSFEANGNKALSKTNEDESDGNIKQKQPKRRAGFFGFMTRKRKNKTKSKLK</sequence>
<name>A0A1E7FXQ2_9STRA</name>
<gene>
    <name evidence="2" type="ORF">FRACYDRAFT_267334</name>
</gene>
<feature type="region of interest" description="Disordered" evidence="1">
    <location>
        <begin position="286"/>
        <end position="319"/>
    </location>
</feature>
<feature type="compositionally biased region" description="Low complexity" evidence="1">
    <location>
        <begin position="415"/>
        <end position="425"/>
    </location>
</feature>
<feature type="region of interest" description="Disordered" evidence="1">
    <location>
        <begin position="260"/>
        <end position="279"/>
    </location>
</feature>
<feature type="compositionally biased region" description="Basic and acidic residues" evidence="1">
    <location>
        <begin position="27"/>
        <end position="43"/>
    </location>
</feature>
<dbReference type="AlphaFoldDB" id="A0A1E7FXQ2"/>
<evidence type="ECO:0000256" key="1">
    <source>
        <dbReference type="SAM" id="MobiDB-lite"/>
    </source>
</evidence>